<evidence type="ECO:0000313" key="4">
    <source>
        <dbReference type="EMBL" id="EAY15111.1"/>
    </source>
</evidence>
<evidence type="ECO:0000256" key="2">
    <source>
        <dbReference type="ARBA" id="ARBA00022803"/>
    </source>
</evidence>
<evidence type="ECO:0000256" key="1">
    <source>
        <dbReference type="ARBA" id="ARBA00022737"/>
    </source>
</evidence>
<evidence type="ECO:0000313" key="5">
    <source>
        <dbReference type="Proteomes" id="UP000001542"/>
    </source>
</evidence>
<dbReference type="SMR" id="A2DWS9"/>
<proteinExistence type="predicted"/>
<dbReference type="InterPro" id="IPR019734">
    <property type="entry name" value="TPR_rpt"/>
</dbReference>
<dbReference type="EMBL" id="DS113260">
    <property type="protein sequence ID" value="EAY15111.1"/>
    <property type="molecule type" value="Genomic_DNA"/>
</dbReference>
<dbReference type="Proteomes" id="UP000001542">
    <property type="component" value="Unassembled WGS sequence"/>
</dbReference>
<reference evidence="4" key="1">
    <citation type="submission" date="2006-10" db="EMBL/GenBank/DDBJ databases">
        <authorList>
            <person name="Amadeo P."/>
            <person name="Zhao Q."/>
            <person name="Wortman J."/>
            <person name="Fraser-Liggett C."/>
            <person name="Carlton J."/>
        </authorList>
    </citation>
    <scope>NUCLEOTIDE SEQUENCE</scope>
    <source>
        <strain evidence="4">G3</strain>
    </source>
</reference>
<dbReference type="PANTHER" id="PTHR15704:SF7">
    <property type="entry name" value="SUPERKILLER COMPLEX PROTEIN 3"/>
    <property type="match status" value="1"/>
</dbReference>
<keyword evidence="1" id="KW-0677">Repeat</keyword>
<dbReference type="SMART" id="SM00028">
    <property type="entry name" value="TPR"/>
    <property type="match status" value="4"/>
</dbReference>
<dbReference type="RefSeq" id="XP_001327334.1">
    <property type="nucleotide sequence ID" value="XM_001327299.1"/>
</dbReference>
<evidence type="ECO:0008006" key="6">
    <source>
        <dbReference type="Google" id="ProtNLM"/>
    </source>
</evidence>
<dbReference type="KEGG" id="tva:4773112"/>
<organism evidence="4 5">
    <name type="scientific">Trichomonas vaginalis (strain ATCC PRA-98 / G3)</name>
    <dbReference type="NCBI Taxonomy" id="412133"/>
    <lineage>
        <taxon>Eukaryota</taxon>
        <taxon>Metamonada</taxon>
        <taxon>Parabasalia</taxon>
        <taxon>Trichomonadida</taxon>
        <taxon>Trichomonadidae</taxon>
        <taxon>Trichomonas</taxon>
    </lineage>
</organism>
<dbReference type="PANTHER" id="PTHR15704">
    <property type="entry name" value="SUPERKILLER 3 PROTEIN-RELATED"/>
    <property type="match status" value="1"/>
</dbReference>
<dbReference type="InterPro" id="IPR011990">
    <property type="entry name" value="TPR-like_helical_dom_sf"/>
</dbReference>
<evidence type="ECO:0000256" key="3">
    <source>
        <dbReference type="PROSITE-ProRule" id="PRU00339"/>
    </source>
</evidence>
<dbReference type="OrthoDB" id="19588at2759"/>
<dbReference type="GO" id="GO:0055087">
    <property type="term" value="C:Ski complex"/>
    <property type="evidence" value="ECO:0000318"/>
    <property type="project" value="GO_Central"/>
</dbReference>
<dbReference type="VEuPathDB" id="TrichDB:TVAGG3_0839590"/>
<accession>A2DWS9</accession>
<keyword evidence="2 3" id="KW-0802">TPR repeat</keyword>
<dbReference type="AlphaFoldDB" id="A2DWS9"/>
<feature type="repeat" description="TPR" evidence="3">
    <location>
        <begin position="493"/>
        <end position="526"/>
    </location>
</feature>
<dbReference type="VEuPathDB" id="TrichDB:TVAG_392280"/>
<name>A2DWS9_TRIV3</name>
<keyword evidence="5" id="KW-1185">Reference proteome</keyword>
<dbReference type="Gene3D" id="1.25.40.10">
    <property type="entry name" value="Tetratricopeptide repeat domain"/>
    <property type="match status" value="2"/>
</dbReference>
<dbReference type="STRING" id="5722.A2DWS9"/>
<gene>
    <name evidence="4" type="ORF">TVAG_392280</name>
</gene>
<dbReference type="InterPro" id="IPR039226">
    <property type="entry name" value="Ski3/TTC37"/>
</dbReference>
<dbReference type="GO" id="GO:0000956">
    <property type="term" value="P:nuclear-transcribed mRNA catabolic process"/>
    <property type="evidence" value="ECO:0000318"/>
    <property type="project" value="GO_Central"/>
</dbReference>
<dbReference type="PROSITE" id="PS50005">
    <property type="entry name" value="TPR"/>
    <property type="match status" value="1"/>
</dbReference>
<sequence length="1060" mass="121432">MSKDQIQRDKRLIDGGLTDAKQYIAEKKYDECKKILSRITPTARRLEYHVFETCFMTCMMHMKTENYAEARKFAEECTRLKPDDALPWKSLIQIDIDSKSTNLLNTITRALEICQPDLAILKQIAPHLIPLDDENLINQFVRLLDSVDGALMLPITAMLPETPNTLDIRLKMLKLQAPKDLQACSRLIHTILEESDIFQAPHWIQTLPIDNQDRIYVETLFGDEPLQSAEKHIAGGSYIFKDFVRAAKKRDLTLLRNSLMVIPPFVSGWMYYINLINDPTVRLQAINDAIMKFPNYVPLLVKLSETKEELGDTQSAINIINEIIKNDPCKGTPLLIRILIRLGRGQEAEKLLEDDVHNVITQEERTMIDLLMYRHDKNKKRLQNILNCKSDSPKIIVAKAEAAYNMIDELGDACEKYFIDAMKADKNDPRGYLYFGKFLLEYKKDEEKAVFLFQKAYDLGLEDKSALEMTSRNLAKQGKFEESLNLCQKVDSDWSHFRAGLILQKLGRHEEACEEFQKDLKFNPERRTSWSALGQSYVVLGRAKAAMSVAQEIRKHGEPDLDLEFQLNSLFEAPLEWKEEYSLKENPLRFTAYLQQVITKLRMFQRFGRFETCHFLTLNVLPLVREFVQIWGSQSSVLKLCGDYFVEEFLIEKDKSFLNEGQVCFMKRCEIDRRAEAFIDLARVLNLKDLPDQATLVLRRAVKSFTDHSGVWMSLGISFALSKQYSYARHCLCVAAKLATSMEMARSYACVAAIALLIDDEKLLDTATNAARSFNPYDPDVWQILIKTEKVNRFDASKIAFEFGSSRLIIPNLPLFALMSGETSDALNFSFMGEDTNAISFAFEALKKYDFALLFANKDDKERIERLNLLNSKSKISKIDKKEENEPLKSLQLAAEKIINGNRTEAGEITLSMINENSSCSYSLDLEKSVLEVIPKGSKLDVPHSLSDPVVYLFNAMRTMSTYEAAKDAYQKFNRSAPIVKNLVMEIIKNNREEDYGLALQALNNVAKNQNDREILRLLSIIQLKLGMKKEALVSLQQLSILSPSFFRKLKSTINKLFIE</sequence>
<dbReference type="Pfam" id="PF13181">
    <property type="entry name" value="TPR_8"/>
    <property type="match status" value="2"/>
</dbReference>
<dbReference type="SUPFAM" id="SSF48452">
    <property type="entry name" value="TPR-like"/>
    <property type="match status" value="3"/>
</dbReference>
<protein>
    <recommendedName>
        <fullName evidence="6">TPR Domain containing protein</fullName>
    </recommendedName>
</protein>
<dbReference type="InParanoid" id="A2DWS9"/>
<reference evidence="4" key="2">
    <citation type="journal article" date="2007" name="Science">
        <title>Draft genome sequence of the sexually transmitted pathogen Trichomonas vaginalis.</title>
        <authorList>
            <person name="Carlton J.M."/>
            <person name="Hirt R.P."/>
            <person name="Silva J.C."/>
            <person name="Delcher A.L."/>
            <person name="Schatz M."/>
            <person name="Zhao Q."/>
            <person name="Wortman J.R."/>
            <person name="Bidwell S.L."/>
            <person name="Alsmark U.C.M."/>
            <person name="Besteiro S."/>
            <person name="Sicheritz-Ponten T."/>
            <person name="Noel C.J."/>
            <person name="Dacks J.B."/>
            <person name="Foster P.G."/>
            <person name="Simillion C."/>
            <person name="Van de Peer Y."/>
            <person name="Miranda-Saavedra D."/>
            <person name="Barton G.J."/>
            <person name="Westrop G.D."/>
            <person name="Mueller S."/>
            <person name="Dessi D."/>
            <person name="Fiori P.L."/>
            <person name="Ren Q."/>
            <person name="Paulsen I."/>
            <person name="Zhang H."/>
            <person name="Bastida-Corcuera F.D."/>
            <person name="Simoes-Barbosa A."/>
            <person name="Brown M.T."/>
            <person name="Hayes R.D."/>
            <person name="Mukherjee M."/>
            <person name="Okumura C.Y."/>
            <person name="Schneider R."/>
            <person name="Smith A.J."/>
            <person name="Vanacova S."/>
            <person name="Villalvazo M."/>
            <person name="Haas B.J."/>
            <person name="Pertea M."/>
            <person name="Feldblyum T.V."/>
            <person name="Utterback T.R."/>
            <person name="Shu C.L."/>
            <person name="Osoegawa K."/>
            <person name="de Jong P.J."/>
            <person name="Hrdy I."/>
            <person name="Horvathova L."/>
            <person name="Zubacova Z."/>
            <person name="Dolezal P."/>
            <person name="Malik S.B."/>
            <person name="Logsdon J.M. Jr."/>
            <person name="Henze K."/>
            <person name="Gupta A."/>
            <person name="Wang C.C."/>
            <person name="Dunne R.L."/>
            <person name="Upcroft J.A."/>
            <person name="Upcroft P."/>
            <person name="White O."/>
            <person name="Salzberg S.L."/>
            <person name="Tang P."/>
            <person name="Chiu C.-H."/>
            <person name="Lee Y.-S."/>
            <person name="Embley T.M."/>
            <person name="Coombs G.H."/>
            <person name="Mottram J.C."/>
            <person name="Tachezy J."/>
            <person name="Fraser-Liggett C.M."/>
            <person name="Johnson P.J."/>
        </authorList>
    </citation>
    <scope>NUCLEOTIDE SEQUENCE [LARGE SCALE GENOMIC DNA]</scope>
    <source>
        <strain evidence="4">G3</strain>
    </source>
</reference>